<dbReference type="InterPro" id="IPR028171">
    <property type="entry name" value="Codanin-1_C"/>
</dbReference>
<dbReference type="Pfam" id="PF15296">
    <property type="entry name" value="Codanin-1_C"/>
    <property type="match status" value="1"/>
</dbReference>
<feature type="region of interest" description="Disordered" evidence="1">
    <location>
        <begin position="341"/>
        <end position="389"/>
    </location>
</feature>
<keyword evidence="3" id="KW-1185">Reference proteome</keyword>
<dbReference type="GO" id="GO:0006325">
    <property type="term" value="P:chromatin organization"/>
    <property type="evidence" value="ECO:0007669"/>
    <property type="project" value="TreeGrafter"/>
</dbReference>
<dbReference type="CTD" id="46719"/>
<organism evidence="3 4">
    <name type="scientific">Cephus cinctus</name>
    <name type="common">Wheat stem sawfly</name>
    <dbReference type="NCBI Taxonomy" id="211228"/>
    <lineage>
        <taxon>Eukaryota</taxon>
        <taxon>Metazoa</taxon>
        <taxon>Ecdysozoa</taxon>
        <taxon>Arthropoda</taxon>
        <taxon>Hexapoda</taxon>
        <taxon>Insecta</taxon>
        <taxon>Pterygota</taxon>
        <taxon>Neoptera</taxon>
        <taxon>Endopterygota</taxon>
        <taxon>Hymenoptera</taxon>
        <taxon>Cephoidea</taxon>
        <taxon>Cephidae</taxon>
        <taxon>Cephus</taxon>
    </lineage>
</organism>
<accession>A0AAJ7C681</accession>
<dbReference type="KEGG" id="ccin:107271436"/>
<dbReference type="RefSeq" id="XP_015602935.1">
    <property type="nucleotide sequence ID" value="XM_015747449.2"/>
</dbReference>
<reference evidence="4" key="1">
    <citation type="submission" date="2025-08" db="UniProtKB">
        <authorList>
            <consortium name="RefSeq"/>
        </authorList>
    </citation>
    <scope>IDENTIFICATION</scope>
</reference>
<protein>
    <submittedName>
        <fullName evidence="4">Codanin-1 isoform X1</fullName>
    </submittedName>
</protein>
<dbReference type="PANTHER" id="PTHR28678:SF1">
    <property type="entry name" value="CODANIN-1"/>
    <property type="match status" value="1"/>
</dbReference>
<feature type="region of interest" description="Disordered" evidence="1">
    <location>
        <begin position="258"/>
        <end position="309"/>
    </location>
</feature>
<evidence type="ECO:0000313" key="4">
    <source>
        <dbReference type="RefSeq" id="XP_015602935.1"/>
    </source>
</evidence>
<feature type="domain" description="Codanin-1 C-terminal" evidence="2">
    <location>
        <begin position="1097"/>
        <end position="1209"/>
    </location>
</feature>
<dbReference type="Proteomes" id="UP000694920">
    <property type="component" value="Unplaced"/>
</dbReference>
<evidence type="ECO:0000256" key="1">
    <source>
        <dbReference type="SAM" id="MobiDB-lite"/>
    </source>
</evidence>
<dbReference type="InterPro" id="IPR040031">
    <property type="entry name" value="Codanin-1"/>
</dbReference>
<feature type="compositionally biased region" description="Polar residues" evidence="1">
    <location>
        <begin position="278"/>
        <end position="287"/>
    </location>
</feature>
<gene>
    <name evidence="4" type="primary">LOC107271436</name>
</gene>
<evidence type="ECO:0000259" key="2">
    <source>
        <dbReference type="Pfam" id="PF15296"/>
    </source>
</evidence>
<feature type="compositionally biased region" description="Low complexity" evidence="1">
    <location>
        <begin position="293"/>
        <end position="305"/>
    </location>
</feature>
<dbReference type="PANTHER" id="PTHR28678">
    <property type="entry name" value="CODANIN-1"/>
    <property type="match status" value="1"/>
</dbReference>
<proteinExistence type="predicted"/>
<sequence>MAELLLTDVLYSKITPEEIIKWLINDDVEDERRNNFKNADCARGEFISYFLNFIRIQCASVPQASNNAKQTSASKNLSKINERYVIPEIRGRRVPRSIVKHQPLESKIFQNDVNTIKPQIQKDISKSEQNILSHKSCSDGTQKIISQRYIFENSHLETVNLGTHNIPIANYTSTQTSTPIIKCSSPISDTSFINQSKDELSNCKISLTSDNCSTSQLNDSFFFNTSVKSQNSSRNESYLHNNSLLPIEIHQSPISPIYNNHISSKPPKNVTKSHNKYPPQQVNNVTPQHKKNAPSQQNSSQKNSKTTPRHTICLGDFLATESNSSKKDSIKKSNSKIQLLRQSREENQLPSRPAVTDESFPEVGASSARKQRRIKPTRLDKSEDTSGNQTNWVFGVVNRPVKVNPQFIETLPTDNSANKSSFDVERDLLRLERKRQTKSLSAIESNDSVIQQPQPKIRMSTKASVNTEYIMPNVELVEYIDVLDILAQLYSSLLDYNLVVNPMTELYFIISLITMSCSVGNNQFSNRTTETNVEQDRSKITIDDINESIDANMLTSRVENEDDSDGNEKVNFSSIIDESEQLDDLNEELGCAVLTDDISPQTEQDNVLSTCNDEKLKESNVVDGSGLDYELEQEMDNNELTKYLQTKHNRVYFSTRVLNSQRVLLKNLDRTTLKLLSENIQIGTFQPELQAFLKEFYNIKFAEANRIKQIFNFSTMETNVCFQIDTDNRDNFPSILAFHSFKKQRDMFYEILRSWEENHLVPSWTLASALGGKVKTLLTLHNDAINYSHFARLFKSQLLISCIRNGHQEKSIDEESLSVLKSLKQLNPEKLTQLQERLVTPTFSQGPVPLPSFPGVQEFFKDFLLLTFNPIFYVHLENCLVHEILELNDTQFIGSDIEDTETMVDEETKQNFITCLSSLRLLAKILGFLLSLPYRTETVATEGIIASQIEIRSRVQPSLNLQACIINAVVERKLSLTIPWAVKYLAMLEPISLRLPYYQEILELLYYIYRGFNPANNFLSRNSISQQTVTLVKFAIGWLFELPNFPKDLYCLWQSSYNNRRLKVLCQIGKLDWQDPNVFSTDTKKSASPVKSNLNLDHLEIVDDRVLYICCPFLMELKILLTSGNAKLTSNNPIKHITPVSSELDKPIGSTNNTQNLELQLEEAFFHGQPASTRKTVDFVAERVASSCVKYVCNILLPPAREKNLNEFKKIVDDVQLACDQSVKRKIVQNSQIELTERMNSMAENLCKELRDQCEKSVPSMIESRSVASINALLAEDALASVKEMCAQITVRMAMERVNQWIQSHLVNSLFVKDMEPELGRFAKSSSAIEPFEKRNHNPAATSPIDVLDEIRDLIWDLVDNEGESLALEIVSISLNRLYESLTERGDLLPGPERVICALSVDFALFLIAYRTDLCVPNIYDMFIKVWKIDYVQITDSNPSLKRLLSPRNILLLAQPNKEHVWTAFGQFLRKLLKENLLDIDCLSDQAVALFREVWPVPTLKNLSKCLSESITDYKSLDEQTERIKCLLVWVAETCQDMELRDE</sequence>
<evidence type="ECO:0000313" key="3">
    <source>
        <dbReference type="Proteomes" id="UP000694920"/>
    </source>
</evidence>
<dbReference type="GeneID" id="107271436"/>
<name>A0AAJ7C681_CEPCN</name>
<dbReference type="GO" id="GO:0005634">
    <property type="term" value="C:nucleus"/>
    <property type="evidence" value="ECO:0007669"/>
    <property type="project" value="TreeGrafter"/>
</dbReference>